<feature type="domain" description="DUF7779" evidence="2">
    <location>
        <begin position="330"/>
        <end position="430"/>
    </location>
</feature>
<dbReference type="InterPro" id="IPR056681">
    <property type="entry name" value="DUF7779"/>
</dbReference>
<keyword evidence="4" id="KW-1185">Reference proteome</keyword>
<feature type="region of interest" description="Disordered" evidence="1">
    <location>
        <begin position="30"/>
        <end position="50"/>
    </location>
</feature>
<feature type="region of interest" description="Disordered" evidence="1">
    <location>
        <begin position="356"/>
        <end position="388"/>
    </location>
</feature>
<feature type="compositionally biased region" description="Basic and acidic residues" evidence="1">
    <location>
        <begin position="583"/>
        <end position="592"/>
    </location>
</feature>
<dbReference type="EMBL" id="JAAMPI010002713">
    <property type="protein sequence ID" value="KAF4609817.1"/>
    <property type="molecule type" value="Genomic_DNA"/>
</dbReference>
<dbReference type="Pfam" id="PF25000">
    <property type="entry name" value="DUF7779"/>
    <property type="match status" value="1"/>
</dbReference>
<gene>
    <name evidence="3" type="ORF">G7Y89_g15806</name>
</gene>
<protein>
    <recommendedName>
        <fullName evidence="2">DUF7779 domain-containing protein</fullName>
    </recommendedName>
</protein>
<dbReference type="OrthoDB" id="1658288at2759"/>
<evidence type="ECO:0000313" key="3">
    <source>
        <dbReference type="EMBL" id="KAF4609817.1"/>
    </source>
</evidence>
<dbReference type="AlphaFoldDB" id="A0A8H4QG81"/>
<feature type="region of interest" description="Disordered" evidence="1">
    <location>
        <begin position="572"/>
        <end position="592"/>
    </location>
</feature>
<dbReference type="Gene3D" id="3.40.50.300">
    <property type="entry name" value="P-loop containing nucleotide triphosphate hydrolases"/>
    <property type="match status" value="1"/>
</dbReference>
<evidence type="ECO:0000256" key="1">
    <source>
        <dbReference type="SAM" id="MobiDB-lite"/>
    </source>
</evidence>
<evidence type="ECO:0000313" key="4">
    <source>
        <dbReference type="Proteomes" id="UP000566819"/>
    </source>
</evidence>
<dbReference type="Pfam" id="PF13374">
    <property type="entry name" value="TPR_10"/>
    <property type="match status" value="1"/>
</dbReference>
<name>A0A8H4QG81_9HELO</name>
<evidence type="ECO:0000259" key="2">
    <source>
        <dbReference type="Pfam" id="PF25000"/>
    </source>
</evidence>
<dbReference type="PANTHER" id="PTHR46082">
    <property type="entry name" value="ATP/GTP-BINDING PROTEIN-RELATED"/>
    <property type="match status" value="1"/>
</dbReference>
<dbReference type="Gene3D" id="1.25.40.10">
    <property type="entry name" value="Tetratricopeptide repeat domain"/>
    <property type="match status" value="1"/>
</dbReference>
<dbReference type="InterPro" id="IPR011990">
    <property type="entry name" value="TPR-like_helical_dom_sf"/>
</dbReference>
<proteinExistence type="predicted"/>
<dbReference type="SUPFAM" id="SSF52540">
    <property type="entry name" value="P-loop containing nucleoside triphosphate hydrolases"/>
    <property type="match status" value="1"/>
</dbReference>
<dbReference type="Proteomes" id="UP000566819">
    <property type="component" value="Unassembled WGS sequence"/>
</dbReference>
<dbReference type="SUPFAM" id="SSF48452">
    <property type="entry name" value="TPR-like"/>
    <property type="match status" value="1"/>
</dbReference>
<dbReference type="PANTHER" id="PTHR46082:SF6">
    <property type="entry name" value="AAA+ ATPASE DOMAIN-CONTAINING PROTEIN-RELATED"/>
    <property type="match status" value="1"/>
</dbReference>
<sequence>MSSMAHNEISFGDRNLGLQVGQSFAPINAEIHLPPDRPETPPTPSSTIPFRRDPDFVDRRILLDQLHQKCSLPAARTALVGLGGVGKSQLAIEYSYQVQCQSPETWVFWVHASNAARFEQSCREIADRVKIPGRRDLKADIFKLVHDWLRDERNGKWLLVLDNVDDARWFLETHTTSGAVPVGGSHNRSTRPLWEYLPQSQHGSVLVTTRSRNVALKLVEEYDTIAVEPMDEAHAVALFEKKLSAQSDREDTIELVAALDFMPLGIVQAAAYINQRAPRCSVRQYIEKFQKTDRSKTSLLTHEAGHLRRDRDAKNSIIITWQISFDYIYKERPSAADLLSLMSFFDRQGIPEDLLRSGGETGNRYGDVESPNSNNEWHDNEDSGSKPSVTDEFENDILMLRNYSFIFINIDKTTFEMHRLVQLATRNWLEADGKLERWKQQYIKNLCTEFPAGKYENWTKCGALFPHVQLALAQQPEGDDSLREWALLLYNAAWYAWLRGSSSDAEKMSVKSMKVRKKQLGEDDNETLSSQAMVALVYKLGGRWKEAEELEVRVIETRRRVLGQEHPDTLTSMSNLALTLPGSRDDGRRRKS</sequence>
<dbReference type="InterPro" id="IPR027417">
    <property type="entry name" value="P-loop_NTPase"/>
</dbReference>
<comment type="caution">
    <text evidence="3">The sequence shown here is derived from an EMBL/GenBank/DDBJ whole genome shotgun (WGS) entry which is preliminary data.</text>
</comment>
<accession>A0A8H4QG81</accession>
<dbReference type="InterPro" id="IPR053137">
    <property type="entry name" value="NLR-like"/>
</dbReference>
<reference evidence="3 4" key="1">
    <citation type="submission" date="2020-03" db="EMBL/GenBank/DDBJ databases">
        <title>Draft Genome Sequence of Cudoniella acicularis.</title>
        <authorList>
            <person name="Buettner E."/>
            <person name="Kellner H."/>
        </authorList>
    </citation>
    <scope>NUCLEOTIDE SEQUENCE [LARGE SCALE GENOMIC DNA]</scope>
    <source>
        <strain evidence="3 4">DSM 108380</strain>
    </source>
</reference>
<organism evidence="3 4">
    <name type="scientific">Cudoniella acicularis</name>
    <dbReference type="NCBI Taxonomy" id="354080"/>
    <lineage>
        <taxon>Eukaryota</taxon>
        <taxon>Fungi</taxon>
        <taxon>Dikarya</taxon>
        <taxon>Ascomycota</taxon>
        <taxon>Pezizomycotina</taxon>
        <taxon>Leotiomycetes</taxon>
        <taxon>Helotiales</taxon>
        <taxon>Tricladiaceae</taxon>
        <taxon>Cudoniella</taxon>
    </lineage>
</organism>